<evidence type="ECO:0000256" key="1">
    <source>
        <dbReference type="SAM" id="Phobius"/>
    </source>
</evidence>
<organism evidence="2 3">
    <name type="scientific">Paracoccus tegillarcae</name>
    <dbReference type="NCBI Taxonomy" id="1529068"/>
    <lineage>
        <taxon>Bacteria</taxon>
        <taxon>Pseudomonadati</taxon>
        <taxon>Pseudomonadota</taxon>
        <taxon>Alphaproteobacteria</taxon>
        <taxon>Rhodobacterales</taxon>
        <taxon>Paracoccaceae</taxon>
        <taxon>Paracoccus</taxon>
    </lineage>
</organism>
<keyword evidence="1" id="KW-1133">Transmembrane helix</keyword>
<accession>A0A2K9EDM0</accession>
<evidence type="ECO:0008006" key="4">
    <source>
        <dbReference type="Google" id="ProtNLM"/>
    </source>
</evidence>
<feature type="transmembrane region" description="Helical" evidence="1">
    <location>
        <begin position="37"/>
        <end position="59"/>
    </location>
</feature>
<name>A0A2K9EDM0_9RHOB</name>
<keyword evidence="3" id="KW-1185">Reference proteome</keyword>
<dbReference type="AlphaFoldDB" id="A0A2K9EDM0"/>
<keyword evidence="1" id="KW-0472">Membrane</keyword>
<reference evidence="2 3" key="1">
    <citation type="submission" date="2017-12" db="EMBL/GenBank/DDBJ databases">
        <authorList>
            <person name="Hurst M.R.H."/>
        </authorList>
    </citation>
    <scope>NUCLEOTIDE SEQUENCE [LARGE SCALE GENOMIC DNA]</scope>
    <source>
        <strain evidence="2 3">BM15</strain>
    </source>
</reference>
<keyword evidence="1" id="KW-0812">Transmembrane</keyword>
<proteinExistence type="predicted"/>
<evidence type="ECO:0000313" key="2">
    <source>
        <dbReference type="EMBL" id="AUH33030.1"/>
    </source>
</evidence>
<dbReference type="Proteomes" id="UP000233742">
    <property type="component" value="Chromosome"/>
</dbReference>
<gene>
    <name evidence="2" type="ORF">CUV01_06155</name>
</gene>
<dbReference type="OrthoDB" id="7362327at2"/>
<dbReference type="EMBL" id="CP025408">
    <property type="protein sequence ID" value="AUH33030.1"/>
    <property type="molecule type" value="Genomic_DNA"/>
</dbReference>
<dbReference type="KEGG" id="paro:CUV01_06155"/>
<feature type="transmembrane region" description="Helical" evidence="1">
    <location>
        <begin position="12"/>
        <end position="31"/>
    </location>
</feature>
<protein>
    <recommendedName>
        <fullName evidence="4">DUF3329 domain-containing protein</fullName>
    </recommendedName>
</protein>
<evidence type="ECO:0000313" key="3">
    <source>
        <dbReference type="Proteomes" id="UP000233742"/>
    </source>
</evidence>
<sequence>MKDFFDLQKPFYRPLWIRVLIVGFCLGWALMELAQGAPFWTILFGAVGLYAAHQFFIAFDPKEPDPPADEDRP</sequence>
<dbReference type="RefSeq" id="WP_101459703.1">
    <property type="nucleotide sequence ID" value="NZ_CP025408.1"/>
</dbReference>